<evidence type="ECO:0000256" key="9">
    <source>
        <dbReference type="ARBA" id="ARBA00022833"/>
    </source>
</evidence>
<keyword evidence="8" id="KW-0863">Zinc-finger</keyword>
<evidence type="ECO:0000256" key="1">
    <source>
        <dbReference type="ARBA" id="ARBA00004496"/>
    </source>
</evidence>
<evidence type="ECO:0000256" key="15">
    <source>
        <dbReference type="ARBA" id="ARBA00039316"/>
    </source>
</evidence>
<dbReference type="Gene3D" id="3.40.50.300">
    <property type="entry name" value="P-loop containing nucleotide triphosphate hydrolases"/>
    <property type="match status" value="2"/>
</dbReference>
<evidence type="ECO:0000256" key="6">
    <source>
        <dbReference type="ARBA" id="ARBA00022763"/>
    </source>
</evidence>
<dbReference type="RefSeq" id="WP_251873199.1">
    <property type="nucleotide sequence ID" value="NZ_CP098755.1"/>
</dbReference>
<proteinExistence type="inferred from homology"/>
<dbReference type="Gene3D" id="1.20.1580.10">
    <property type="entry name" value="ABC transporter ATPase like domain"/>
    <property type="match status" value="2"/>
</dbReference>
<evidence type="ECO:0000256" key="16">
    <source>
        <dbReference type="ARBA" id="ARBA00042156"/>
    </source>
</evidence>
<dbReference type="SMART" id="SM00382">
    <property type="entry name" value="AAA"/>
    <property type="match status" value="2"/>
</dbReference>
<dbReference type="SUPFAM" id="SSF52540">
    <property type="entry name" value="P-loop containing nucleoside triphosphate hydrolases"/>
    <property type="match status" value="2"/>
</dbReference>
<keyword evidence="11" id="KW-0267">Excision nuclease</keyword>
<evidence type="ECO:0000256" key="7">
    <source>
        <dbReference type="ARBA" id="ARBA00022769"/>
    </source>
</evidence>
<keyword evidence="5" id="KW-0547">Nucleotide-binding</keyword>
<dbReference type="InterPro" id="IPR041552">
    <property type="entry name" value="UvrA_DNA-bd"/>
</dbReference>
<dbReference type="InterPro" id="IPR004602">
    <property type="entry name" value="UvrA"/>
</dbReference>
<keyword evidence="10" id="KW-0067">ATP-binding</keyword>
<organism evidence="18 19">
    <name type="scientific">Brevibacillus ruminantium</name>
    <dbReference type="NCBI Taxonomy" id="2950604"/>
    <lineage>
        <taxon>Bacteria</taxon>
        <taxon>Bacillati</taxon>
        <taxon>Bacillota</taxon>
        <taxon>Bacilli</taxon>
        <taxon>Bacillales</taxon>
        <taxon>Paenibacillaceae</taxon>
        <taxon>Brevibacillus</taxon>
    </lineage>
</organism>
<dbReference type="Gene3D" id="1.10.8.280">
    <property type="entry name" value="ABC transporter ATPase domain-like"/>
    <property type="match status" value="1"/>
</dbReference>
<evidence type="ECO:0000259" key="17">
    <source>
        <dbReference type="PROSITE" id="PS50893"/>
    </source>
</evidence>
<dbReference type="NCBIfam" id="TIGR00630">
    <property type="entry name" value="uvra"/>
    <property type="match status" value="1"/>
</dbReference>
<protein>
    <recommendedName>
        <fullName evidence="15">UvrABC system protein A</fullName>
    </recommendedName>
    <alternativeName>
        <fullName evidence="16">Excinuclease ABC subunit A</fullName>
    </alternativeName>
</protein>
<evidence type="ECO:0000256" key="11">
    <source>
        <dbReference type="ARBA" id="ARBA00022881"/>
    </source>
</evidence>
<comment type="similarity">
    <text evidence="14">Belongs to the ABC transporter superfamily. UvrA family.</text>
</comment>
<dbReference type="InterPro" id="IPR017871">
    <property type="entry name" value="ABC_transporter-like_CS"/>
</dbReference>
<keyword evidence="3" id="KW-0479">Metal-binding</keyword>
<dbReference type="Pfam" id="PF00005">
    <property type="entry name" value="ABC_tran"/>
    <property type="match status" value="1"/>
</dbReference>
<keyword evidence="4" id="KW-0677">Repeat</keyword>
<dbReference type="PROSITE" id="PS50893">
    <property type="entry name" value="ABC_TRANSPORTER_2"/>
    <property type="match status" value="2"/>
</dbReference>
<dbReference type="InterPro" id="IPR003439">
    <property type="entry name" value="ABC_transporter-like_ATP-bd"/>
</dbReference>
<dbReference type="EMBL" id="CP098755">
    <property type="protein sequence ID" value="USG66121.1"/>
    <property type="molecule type" value="Genomic_DNA"/>
</dbReference>
<keyword evidence="19" id="KW-1185">Reference proteome</keyword>
<dbReference type="InterPro" id="IPR027417">
    <property type="entry name" value="P-loop_NTPase"/>
</dbReference>
<name>A0ABY4WH37_9BACL</name>
<dbReference type="Proteomes" id="UP001056500">
    <property type="component" value="Chromosome"/>
</dbReference>
<keyword evidence="6" id="KW-0227">DNA damage</keyword>
<gene>
    <name evidence="18" type="primary">uvrA</name>
    <name evidence="18" type="ORF">NDK47_01940</name>
</gene>
<evidence type="ECO:0000256" key="3">
    <source>
        <dbReference type="ARBA" id="ARBA00022723"/>
    </source>
</evidence>
<dbReference type="PROSITE" id="PS00211">
    <property type="entry name" value="ABC_TRANSPORTER_1"/>
    <property type="match status" value="2"/>
</dbReference>
<evidence type="ECO:0000256" key="10">
    <source>
        <dbReference type="ARBA" id="ARBA00022840"/>
    </source>
</evidence>
<accession>A0ABY4WH37</accession>
<keyword evidence="12" id="KW-0238">DNA-binding</keyword>
<evidence type="ECO:0000256" key="8">
    <source>
        <dbReference type="ARBA" id="ARBA00022771"/>
    </source>
</evidence>
<keyword evidence="9" id="KW-0862">Zinc</keyword>
<keyword evidence="2" id="KW-0963">Cytoplasm</keyword>
<dbReference type="PANTHER" id="PTHR43152:SF3">
    <property type="entry name" value="UVRABC SYSTEM PROTEIN A"/>
    <property type="match status" value="1"/>
</dbReference>
<dbReference type="Pfam" id="PF17755">
    <property type="entry name" value="UvrA_DNA-bind"/>
    <property type="match status" value="1"/>
</dbReference>
<keyword evidence="7" id="KW-0228">DNA excision</keyword>
<evidence type="ECO:0000256" key="4">
    <source>
        <dbReference type="ARBA" id="ARBA00022737"/>
    </source>
</evidence>
<evidence type="ECO:0000313" key="19">
    <source>
        <dbReference type="Proteomes" id="UP001056500"/>
    </source>
</evidence>
<evidence type="ECO:0000256" key="12">
    <source>
        <dbReference type="ARBA" id="ARBA00023125"/>
    </source>
</evidence>
<feature type="domain" description="ABC transporter" evidence="17">
    <location>
        <begin position="516"/>
        <end position="836"/>
    </location>
</feature>
<dbReference type="InterPro" id="IPR003593">
    <property type="entry name" value="AAA+_ATPase"/>
</dbReference>
<reference evidence="18" key="1">
    <citation type="submission" date="2022-06" db="EMBL/GenBank/DDBJ databases">
        <title>Genome sequencing of Brevibacillus sp. BB3-R1.</title>
        <authorList>
            <person name="Heo J."/>
            <person name="Lee D."/>
            <person name="Won M."/>
            <person name="Han B.-H."/>
            <person name="Hong S.-B."/>
            <person name="Kwon S.-W."/>
        </authorList>
    </citation>
    <scope>NUCLEOTIDE SEQUENCE</scope>
    <source>
        <strain evidence="18">BB3-R1</strain>
    </source>
</reference>
<comment type="subcellular location">
    <subcellularLocation>
        <location evidence="1">Cytoplasm</location>
    </subcellularLocation>
</comment>
<sequence>MNDVIEIKGARENNLKNISLRIPKHKLIVLTGVSGSGKSSIAMHTLQKECQRQYMESMGMVTDYLNKPNVDSITGLSPSISIGQHNNNRNPRSTVGTVTEIYTYLRVLYARLGERPCPSCGRQVKPVFERQISLSSPDKESDQLLEEEGDEEHIVECPYCRHKLPELTMAHFSFNKAQGACSSCGGLGFTSQLKQEAIFDESLSITQGGVKAWDTDFILPYYMDSLQSAAAHYGFEFDVHLPIKDYNEVQRTLLFYGVFSESFQAMFPGKKPPKTVGKGKFEGIITTFQKRYQEALNDEESRKKWTAYFATQTCEACQGTRLKKESRAVTLDGASIVEVSDYALDELWDWLQRLQSKLSEEANVILQPILQDLTERIRRYLDIGLYYLTLSRPAVSLSGGEAQRLRIASLLGSGLTGVLYILDEPTTGLHPRDSHKLLAALKRLRDLGNTVLLIEHDVDVMEQADYIIDIGPKAGKDGGYVVGAGSPRELQRTPSSVTGRYLFAQTPYLGAPRRTGGDQYLVVKNASAHNLKNVTVSIPLHRFVAITGVSGAGKSTFLFHVVEQAIQQGRSDAPVSGMEHISKMITVTQEPVGKISRSNIATYTDLFTMIRALYAGLPDAKRRRLTAKHFSFNTAGGRCEKCKGLGALQMDMHFLPDVEVKCPACNGKRFKKDVLEVKYQGYSISDVLDLTVEECLPLFGEQKDIRSKLELLIEVGLNYMKLGQPTSTLSGGEAQRMKLSRELGKNGGSHTLFLLDEPTTGLHPADVERLIAFLNKLVDQGHSVIVIEHHLDVICAADWIIDFGPEGGKAGGTVIAQGTPEEVQHIESSYTGQYLRGLLSPGH</sequence>
<evidence type="ECO:0000256" key="14">
    <source>
        <dbReference type="ARBA" id="ARBA00038000"/>
    </source>
</evidence>
<feature type="domain" description="ABC transporter" evidence="17">
    <location>
        <begin position="239"/>
        <end position="503"/>
    </location>
</feature>
<evidence type="ECO:0000256" key="5">
    <source>
        <dbReference type="ARBA" id="ARBA00022741"/>
    </source>
</evidence>
<evidence type="ECO:0000313" key="18">
    <source>
        <dbReference type="EMBL" id="USG66121.1"/>
    </source>
</evidence>
<evidence type="ECO:0000256" key="2">
    <source>
        <dbReference type="ARBA" id="ARBA00022490"/>
    </source>
</evidence>
<dbReference type="PANTHER" id="PTHR43152">
    <property type="entry name" value="UVRABC SYSTEM PROTEIN A"/>
    <property type="match status" value="1"/>
</dbReference>
<keyword evidence="13" id="KW-0234">DNA repair</keyword>
<evidence type="ECO:0000256" key="13">
    <source>
        <dbReference type="ARBA" id="ARBA00023204"/>
    </source>
</evidence>